<evidence type="ECO:0000256" key="1">
    <source>
        <dbReference type="SAM" id="MobiDB-lite"/>
    </source>
</evidence>
<feature type="compositionally biased region" description="Basic and acidic residues" evidence="1">
    <location>
        <begin position="43"/>
        <end position="53"/>
    </location>
</feature>
<gene>
    <name evidence="2" type="ORF">BDA96_06G201500</name>
</gene>
<dbReference type="AlphaFoldDB" id="A0A921UCK7"/>
<protein>
    <submittedName>
        <fullName evidence="2">Uncharacterized protein</fullName>
    </submittedName>
</protein>
<dbReference type="EMBL" id="CM027685">
    <property type="protein sequence ID" value="KAG0527082.1"/>
    <property type="molecule type" value="Genomic_DNA"/>
</dbReference>
<evidence type="ECO:0000313" key="3">
    <source>
        <dbReference type="Proteomes" id="UP000807115"/>
    </source>
</evidence>
<proteinExistence type="predicted"/>
<evidence type="ECO:0000313" key="2">
    <source>
        <dbReference type="EMBL" id="KAG0527082.1"/>
    </source>
</evidence>
<feature type="compositionally biased region" description="Basic and acidic residues" evidence="1">
    <location>
        <begin position="114"/>
        <end position="129"/>
    </location>
</feature>
<accession>A0A921UCK7</accession>
<organism evidence="2 3">
    <name type="scientific">Sorghum bicolor</name>
    <name type="common">Sorghum</name>
    <name type="synonym">Sorghum vulgare</name>
    <dbReference type="NCBI Taxonomy" id="4558"/>
    <lineage>
        <taxon>Eukaryota</taxon>
        <taxon>Viridiplantae</taxon>
        <taxon>Streptophyta</taxon>
        <taxon>Embryophyta</taxon>
        <taxon>Tracheophyta</taxon>
        <taxon>Spermatophyta</taxon>
        <taxon>Magnoliopsida</taxon>
        <taxon>Liliopsida</taxon>
        <taxon>Poales</taxon>
        <taxon>Poaceae</taxon>
        <taxon>PACMAD clade</taxon>
        <taxon>Panicoideae</taxon>
        <taxon>Andropogonodae</taxon>
        <taxon>Andropogoneae</taxon>
        <taxon>Sorghinae</taxon>
        <taxon>Sorghum</taxon>
    </lineage>
</organism>
<reference evidence="2" key="2">
    <citation type="submission" date="2020-10" db="EMBL/GenBank/DDBJ databases">
        <authorList>
            <person name="Cooper E.A."/>
            <person name="Brenton Z.W."/>
            <person name="Flinn B.S."/>
            <person name="Jenkins J."/>
            <person name="Shu S."/>
            <person name="Flowers D."/>
            <person name="Luo F."/>
            <person name="Wang Y."/>
            <person name="Xia P."/>
            <person name="Barry K."/>
            <person name="Daum C."/>
            <person name="Lipzen A."/>
            <person name="Yoshinaga Y."/>
            <person name="Schmutz J."/>
            <person name="Saski C."/>
            <person name="Vermerris W."/>
            <person name="Kresovich S."/>
        </authorList>
    </citation>
    <scope>NUCLEOTIDE SEQUENCE</scope>
</reference>
<comment type="caution">
    <text evidence="2">The sequence shown here is derived from an EMBL/GenBank/DDBJ whole genome shotgun (WGS) entry which is preliminary data.</text>
</comment>
<sequence length="129" mass="13656">MAPLLDCCGRRRAAPAGSHRTPPPRESPASSPLILPTKSTAPWRREGGEEAGPHNHQAAMAPHPLIAGVRRPPSRRLSPLPERAAPAAWAHELDAGAPPSRDGGRGRGRSRGGRRGDSLVESEGGRLRL</sequence>
<feature type="region of interest" description="Disordered" evidence="1">
    <location>
        <begin position="1"/>
        <end position="129"/>
    </location>
</feature>
<reference evidence="2" key="1">
    <citation type="journal article" date="2019" name="BMC Genomics">
        <title>A new reference genome for Sorghum bicolor reveals high levels of sequence similarity between sweet and grain genotypes: implications for the genetics of sugar metabolism.</title>
        <authorList>
            <person name="Cooper E.A."/>
            <person name="Brenton Z.W."/>
            <person name="Flinn B.S."/>
            <person name="Jenkins J."/>
            <person name="Shu S."/>
            <person name="Flowers D."/>
            <person name="Luo F."/>
            <person name="Wang Y."/>
            <person name="Xia P."/>
            <person name="Barry K."/>
            <person name="Daum C."/>
            <person name="Lipzen A."/>
            <person name="Yoshinaga Y."/>
            <person name="Schmutz J."/>
            <person name="Saski C."/>
            <person name="Vermerris W."/>
            <person name="Kresovich S."/>
        </authorList>
    </citation>
    <scope>NUCLEOTIDE SEQUENCE</scope>
</reference>
<dbReference type="Proteomes" id="UP000807115">
    <property type="component" value="Chromosome 6"/>
</dbReference>
<name>A0A921UCK7_SORBI</name>